<dbReference type="InterPro" id="IPR011709">
    <property type="entry name" value="DEAD-box_helicase_OB_fold"/>
</dbReference>
<proteinExistence type="predicted"/>
<dbReference type="PANTHER" id="PTHR18934">
    <property type="entry name" value="ATP-DEPENDENT RNA HELICASE"/>
    <property type="match status" value="1"/>
</dbReference>
<dbReference type="InterPro" id="IPR003593">
    <property type="entry name" value="AAA+_ATPase"/>
</dbReference>
<feature type="region of interest" description="Disordered" evidence="5">
    <location>
        <begin position="1170"/>
        <end position="1206"/>
    </location>
</feature>
<dbReference type="SMART" id="SM00487">
    <property type="entry name" value="DEXDc"/>
    <property type="match status" value="1"/>
</dbReference>
<dbReference type="EMBL" id="JACRUO010000001">
    <property type="protein sequence ID" value="MBD3689355.1"/>
    <property type="molecule type" value="Genomic_DNA"/>
</dbReference>
<dbReference type="SMART" id="SM00847">
    <property type="entry name" value="HA2"/>
    <property type="match status" value="1"/>
</dbReference>
<keyword evidence="1" id="KW-0547">Nucleotide-binding</keyword>
<feature type="region of interest" description="Disordered" evidence="5">
    <location>
        <begin position="1"/>
        <end position="34"/>
    </location>
</feature>
<dbReference type="Pfam" id="PF21010">
    <property type="entry name" value="HA2_C"/>
    <property type="match status" value="1"/>
</dbReference>
<dbReference type="InterPro" id="IPR014001">
    <property type="entry name" value="Helicase_ATP-bd"/>
</dbReference>
<dbReference type="Proteomes" id="UP000627538">
    <property type="component" value="Unassembled WGS sequence"/>
</dbReference>
<dbReference type="InterPro" id="IPR024590">
    <property type="entry name" value="HrpA_C"/>
</dbReference>
<evidence type="ECO:0000256" key="2">
    <source>
        <dbReference type="ARBA" id="ARBA00022801"/>
    </source>
</evidence>
<keyword evidence="9" id="KW-1185">Reference proteome</keyword>
<evidence type="ECO:0000256" key="3">
    <source>
        <dbReference type="ARBA" id="ARBA00022806"/>
    </source>
</evidence>
<feature type="compositionally biased region" description="Low complexity" evidence="5">
    <location>
        <begin position="1"/>
        <end position="10"/>
    </location>
</feature>
<dbReference type="SUPFAM" id="SSF52540">
    <property type="entry name" value="P-loop containing nucleoside triphosphate hydrolases"/>
    <property type="match status" value="1"/>
</dbReference>
<dbReference type="CDD" id="cd18791">
    <property type="entry name" value="SF2_C_RHA"/>
    <property type="match status" value="1"/>
</dbReference>
<evidence type="ECO:0000259" key="7">
    <source>
        <dbReference type="PROSITE" id="PS51194"/>
    </source>
</evidence>
<feature type="domain" description="Helicase ATP-binding" evidence="6">
    <location>
        <begin position="60"/>
        <end position="223"/>
    </location>
</feature>
<dbReference type="Pfam" id="PF00271">
    <property type="entry name" value="Helicase_C"/>
    <property type="match status" value="1"/>
</dbReference>
<accession>A0A8I0G7M0</accession>
<dbReference type="PROSITE" id="PS51192">
    <property type="entry name" value="HELICASE_ATP_BIND_1"/>
    <property type="match status" value="1"/>
</dbReference>
<evidence type="ECO:0000256" key="1">
    <source>
        <dbReference type="ARBA" id="ARBA00022741"/>
    </source>
</evidence>
<dbReference type="InterPro" id="IPR027417">
    <property type="entry name" value="P-loop_NTPase"/>
</dbReference>
<gene>
    <name evidence="8" type="primary">hrpA</name>
    <name evidence="8" type="ORF">H8R10_03810</name>
</gene>
<feature type="domain" description="Helicase C-terminal" evidence="7">
    <location>
        <begin position="255"/>
        <end position="435"/>
    </location>
</feature>
<evidence type="ECO:0000313" key="8">
    <source>
        <dbReference type="EMBL" id="MBD3689355.1"/>
    </source>
</evidence>
<dbReference type="SMART" id="SM00490">
    <property type="entry name" value="HELICc"/>
    <property type="match status" value="1"/>
</dbReference>
<dbReference type="InterPro" id="IPR007502">
    <property type="entry name" value="Helicase-assoc_dom"/>
</dbReference>
<keyword evidence="3 8" id="KW-0347">Helicase</keyword>
<dbReference type="PANTHER" id="PTHR18934:SF99">
    <property type="entry name" value="ATP-DEPENDENT RNA HELICASE DHX37-RELATED"/>
    <property type="match status" value="1"/>
</dbReference>
<name>A0A8I0G7M0_9ACTO</name>
<dbReference type="FunFam" id="1.20.120.1080:FF:000005">
    <property type="entry name" value="ATP-dependent helicase HrpA"/>
    <property type="match status" value="1"/>
</dbReference>
<dbReference type="GO" id="GO:0003723">
    <property type="term" value="F:RNA binding"/>
    <property type="evidence" value="ECO:0007669"/>
    <property type="project" value="TreeGrafter"/>
</dbReference>
<dbReference type="GO" id="GO:0003724">
    <property type="term" value="F:RNA helicase activity"/>
    <property type="evidence" value="ECO:0007669"/>
    <property type="project" value="UniProtKB-EC"/>
</dbReference>
<dbReference type="SMART" id="SM00382">
    <property type="entry name" value="AAA"/>
    <property type="match status" value="1"/>
</dbReference>
<evidence type="ECO:0000259" key="6">
    <source>
        <dbReference type="PROSITE" id="PS51192"/>
    </source>
</evidence>
<evidence type="ECO:0000256" key="4">
    <source>
        <dbReference type="ARBA" id="ARBA00022840"/>
    </source>
</evidence>
<feature type="compositionally biased region" description="Basic and acidic residues" evidence="5">
    <location>
        <begin position="1077"/>
        <end position="1089"/>
    </location>
</feature>
<dbReference type="Pfam" id="PF11898">
    <property type="entry name" value="DUF3418"/>
    <property type="match status" value="3"/>
</dbReference>
<dbReference type="InterPro" id="IPR001650">
    <property type="entry name" value="Helicase_C-like"/>
</dbReference>
<dbReference type="GO" id="GO:0016787">
    <property type="term" value="F:hydrolase activity"/>
    <property type="evidence" value="ECO:0007669"/>
    <property type="project" value="UniProtKB-KW"/>
</dbReference>
<dbReference type="GO" id="GO:0005524">
    <property type="term" value="F:ATP binding"/>
    <property type="evidence" value="ECO:0007669"/>
    <property type="project" value="UniProtKB-KW"/>
</dbReference>
<dbReference type="Pfam" id="PF07717">
    <property type="entry name" value="OB_NTP_bind"/>
    <property type="match status" value="1"/>
</dbReference>
<reference evidence="8 9" key="1">
    <citation type="submission" date="2020-08" db="EMBL/GenBank/DDBJ databases">
        <title>Winkia gen. nov., sp. nov., isolated from faeces of the Anser albifrons in China.</title>
        <authorList>
            <person name="Liu Q."/>
        </authorList>
    </citation>
    <scope>NUCLEOTIDE SEQUENCE [LARGE SCALE GENOMIC DNA]</scope>
    <source>
        <strain evidence="8 9">C62</strain>
    </source>
</reference>
<organism evidence="8 9">
    <name type="scientific">Nanchangia anserum</name>
    <dbReference type="NCBI Taxonomy" id="2692125"/>
    <lineage>
        <taxon>Bacteria</taxon>
        <taxon>Bacillati</taxon>
        <taxon>Actinomycetota</taxon>
        <taxon>Actinomycetes</taxon>
        <taxon>Actinomycetales</taxon>
        <taxon>Actinomycetaceae</taxon>
        <taxon>Nanchangia</taxon>
    </lineage>
</organism>
<dbReference type="EC" id="3.6.4.13" evidence="8"/>
<sequence>MEAMTSSPSRSPHRPRRGSSGRRRKPRAFTAEQIEQRRRSVPAITYPSALPVSQRRDDIMAAIRDHQVVVISGATGSGKTTQLPKMCLELGRGAAGLIGHTQPRRLAARSVAERIAAELGQRLGHTVGYQVRFTDVVGTDTMVKLMTDGILLAEIAADPDLTRYDTIIVDEAHERSLNIDFILGYLAALLPRRRDLKVVITSATIDAERFAEHFSRALGGASVPVIEVSGRTYPVDIVYRPLRDDEGNDIDMVDGICDAVDELCDLGDGDILVFLPGERDIRDTDAALRDHLGPRYIAAGARSRHPNAIEVIPLYARLSPAEQHRVFEAHHTRRVVLATNVAETSLTVPGIHYVVDPGLARISRFSHRTKVQRLPIEPISQASANQRSGRCGRVAEGVAIRLYSEEDFASRPEFTDPEILRTSLAAVILQMASLGLTPIEGFPFLDPPDPRQVRDGVALLRELGALRESGELRLTRIGHNLARLPIDPRLGRMLIEADRRGCASEVLVIVAALAMQDVRLRPAEAPGTADAAHARFADPSSDFLAYLNLWRYLRTLSREMSGSALRRTCQREYLHYLRTREWQDMVTQLRQMARDIGISIHPLSRPTERAIDAQRGLGESATDAIAAACVALTTEETDADSLHRSLLFGLLSNLGRWDASAKDYEGARGTHFRVWPGSGLAKRHHEWVMAAELVETSRLFARTVAAIDPAWIDEAGSCLIKRSYSGIYWSSRAGAAMVRERSTLYGLTISADRPVLLGRLGEKRLPGEKLADTSGVGALREALGETSNAEEAPTARELAREMFIRHALVEGDWHGRHRFMERNRRALEQAREVERRTRRAGIVAGDDALARFFDRRVGPEVVSQGHFARWWKTAQREDPRLLDFPPSLLLPETPPASDEPLTYSSGSSGTSIAERLDGAVSPGDLVASAKQREASGFPDRWRGRGVSFPLSYEFDPSSDRDGVSVQVPLEVVSGLEPDAFSWLVPGMWEDLVAGLIKAMPKSVRRQLVPAPDVAAQVTAWIREHLDDPHAPMRREGPGVAEKKRQALDASMARLAKWAGVEAPSVSATEEQPPAEAEPPREVAGWDRRYTSPDASLRDMVTRGLDATRGVEIDEGAWEYARTRLPAHLTMTVVVTDANGRAIAHGKDIAKLAHRLRDRERQAVREAIRDARAHSARPGARTRAAAPTVREVSGLTSFPTEPSPLPEDIRVAGPAGTSRLAHPALVVADMPADVLDPAWAEAPGWQGPWRADLCICDAAPLARRDHADGVAALVLAQTALPATRVKTRWRGADAATLAASPYATTEALIDDIQWCAGRDLVQQWALEHDTNVWSVRDEQACESVVAWVRERLEDRVHEVVGHVVAALRACHDYERASAEVPRLRLLDVLADETRHVQALISPGFISRWGAAGLPALERWLRASAERIRRAADNPGRDKGLAWQAREAAEVTAAALDRARSRPWESSLAEAAWELTLAQEELRVSLFAQHVGTARKISLKRLTRLAETL</sequence>
<keyword evidence="4" id="KW-0067">ATP-binding</keyword>
<dbReference type="Gene3D" id="1.20.120.1080">
    <property type="match status" value="1"/>
</dbReference>
<keyword evidence="2 8" id="KW-0378">Hydrolase</keyword>
<feature type="compositionally biased region" description="Basic residues" evidence="5">
    <location>
        <begin position="11"/>
        <end position="27"/>
    </location>
</feature>
<dbReference type="PROSITE" id="PS51194">
    <property type="entry name" value="HELICASE_CTER"/>
    <property type="match status" value="1"/>
</dbReference>
<feature type="compositionally biased region" description="Polar residues" evidence="5">
    <location>
        <begin position="902"/>
        <end position="911"/>
    </location>
</feature>
<dbReference type="InterPro" id="IPR010222">
    <property type="entry name" value="RNA_helicase_HrpA"/>
</dbReference>
<evidence type="ECO:0000256" key="5">
    <source>
        <dbReference type="SAM" id="MobiDB-lite"/>
    </source>
</evidence>
<dbReference type="NCBIfam" id="TIGR01967">
    <property type="entry name" value="DEAH_box_HrpA"/>
    <property type="match status" value="1"/>
</dbReference>
<feature type="compositionally biased region" description="Low complexity" evidence="5">
    <location>
        <begin position="1175"/>
        <end position="1189"/>
    </location>
</feature>
<comment type="caution">
    <text evidence="8">The sequence shown here is derived from an EMBL/GenBank/DDBJ whole genome shotgun (WGS) entry which is preliminary data.</text>
</comment>
<feature type="region of interest" description="Disordered" evidence="5">
    <location>
        <begin position="1062"/>
        <end position="1089"/>
    </location>
</feature>
<feature type="region of interest" description="Disordered" evidence="5">
    <location>
        <begin position="891"/>
        <end position="914"/>
    </location>
</feature>
<protein>
    <submittedName>
        <fullName evidence="8">ATP-dependent RNA helicase HrpA</fullName>
        <ecNumber evidence="8">3.6.4.13</ecNumber>
    </submittedName>
</protein>
<evidence type="ECO:0000313" key="9">
    <source>
        <dbReference type="Proteomes" id="UP000627538"/>
    </source>
</evidence>
<dbReference type="Gene3D" id="3.40.50.300">
    <property type="entry name" value="P-loop containing nucleotide triphosphate hydrolases"/>
    <property type="match status" value="2"/>
</dbReference>